<evidence type="ECO:0000313" key="4">
    <source>
        <dbReference type="EMBL" id="MBR9971202.1"/>
    </source>
</evidence>
<evidence type="ECO:0000259" key="3">
    <source>
        <dbReference type="Pfam" id="PF13462"/>
    </source>
</evidence>
<dbReference type="PANTHER" id="PTHR13887:SF56">
    <property type="entry name" value="THIOREDOXIN-LIKE REDUCTASE RV2466C"/>
    <property type="match status" value="1"/>
</dbReference>
<comment type="caution">
    <text evidence="4">The sequence shown here is derived from an EMBL/GenBank/DDBJ whole genome shotgun (WGS) entry which is preliminary data.</text>
</comment>
<sequence>MEVPVKVLAWLCAAVVALSAPVAWAAGKDDSFPIDQVQGKADAPVTIIEYASTTCGHCANFHKTTLPEIKKNWVDTGKAKLIYRDFPTGPAGLSIGASMIAHCAGPERYFGVLALIMEQQDKWLGSKDPLDGLKKTVRLAGLSSTDVDACLQRQDLFDGIQARAEHGNKQFGIDSTPSFVINGKVAVGAKSYEDMNKLLMDAAK</sequence>
<dbReference type="SUPFAM" id="SSF52833">
    <property type="entry name" value="Thioredoxin-like"/>
    <property type="match status" value="1"/>
</dbReference>
<evidence type="ECO:0000256" key="2">
    <source>
        <dbReference type="SAM" id="SignalP"/>
    </source>
</evidence>
<dbReference type="Proteomes" id="UP000680714">
    <property type="component" value="Unassembled WGS sequence"/>
</dbReference>
<accession>A0ABS5IAK8</accession>
<dbReference type="Gene3D" id="3.40.30.10">
    <property type="entry name" value="Glutaredoxin"/>
    <property type="match status" value="1"/>
</dbReference>
<feature type="chain" id="PRO_5045836069" evidence="2">
    <location>
        <begin position="26"/>
        <end position="204"/>
    </location>
</feature>
<gene>
    <name evidence="4" type="ORF">KEC16_05710</name>
</gene>
<evidence type="ECO:0000256" key="1">
    <source>
        <dbReference type="ARBA" id="ARBA00005791"/>
    </source>
</evidence>
<dbReference type="InterPro" id="IPR012336">
    <property type="entry name" value="Thioredoxin-like_fold"/>
</dbReference>
<protein>
    <submittedName>
        <fullName evidence="4">DsbA family protein</fullName>
    </submittedName>
</protein>
<evidence type="ECO:0000313" key="5">
    <source>
        <dbReference type="Proteomes" id="UP000680714"/>
    </source>
</evidence>
<dbReference type="Pfam" id="PF13462">
    <property type="entry name" value="Thioredoxin_4"/>
    <property type="match status" value="1"/>
</dbReference>
<feature type="domain" description="Thioredoxin-like fold" evidence="3">
    <location>
        <begin position="36"/>
        <end position="199"/>
    </location>
</feature>
<name>A0ABS5IAK8_9PROT</name>
<feature type="signal peptide" evidence="2">
    <location>
        <begin position="1"/>
        <end position="25"/>
    </location>
</feature>
<keyword evidence="2" id="KW-0732">Signal</keyword>
<comment type="similarity">
    <text evidence="1">Belongs to the thioredoxin family. DsbA subfamily.</text>
</comment>
<dbReference type="EMBL" id="JAGTUF010000003">
    <property type="protein sequence ID" value="MBR9971202.1"/>
    <property type="molecule type" value="Genomic_DNA"/>
</dbReference>
<dbReference type="InterPro" id="IPR036249">
    <property type="entry name" value="Thioredoxin-like_sf"/>
</dbReference>
<dbReference type="PANTHER" id="PTHR13887">
    <property type="entry name" value="GLUTATHIONE S-TRANSFERASE KAPPA"/>
    <property type="match status" value="1"/>
</dbReference>
<reference evidence="4 5" key="1">
    <citation type="submission" date="2021-04" db="EMBL/GenBank/DDBJ databases">
        <title>Magnetospirillum sulfuroxidans sp. nov., a facultative chemolithoautotrophic sulfur-oxidizing alphaproteobacterium isolated from freshwater sediment and proposals for Paramagetospirillum gen. nov., and Magnetospirillaceae fam. nov.</title>
        <authorList>
            <person name="Koziaeva V."/>
            <person name="Geelhoed J.S."/>
            <person name="Sorokin D.Y."/>
            <person name="Grouzdev D.S."/>
        </authorList>
    </citation>
    <scope>NUCLEOTIDE SEQUENCE [LARGE SCALE GENOMIC DNA]</scope>
    <source>
        <strain evidence="4 5">J10</strain>
    </source>
</reference>
<proteinExistence type="inferred from homology"/>
<keyword evidence="5" id="KW-1185">Reference proteome</keyword>
<organism evidence="4 5">
    <name type="scientific">Magnetospirillum sulfuroxidans</name>
    <dbReference type="NCBI Taxonomy" id="611300"/>
    <lineage>
        <taxon>Bacteria</taxon>
        <taxon>Pseudomonadati</taxon>
        <taxon>Pseudomonadota</taxon>
        <taxon>Alphaproteobacteria</taxon>
        <taxon>Rhodospirillales</taxon>
        <taxon>Rhodospirillaceae</taxon>
        <taxon>Magnetospirillum</taxon>
    </lineage>
</organism>